<organism evidence="7 8">
    <name type="scientific">Tessaracoccus aquimaris</name>
    <dbReference type="NCBI Taxonomy" id="1332264"/>
    <lineage>
        <taxon>Bacteria</taxon>
        <taxon>Bacillati</taxon>
        <taxon>Actinomycetota</taxon>
        <taxon>Actinomycetes</taxon>
        <taxon>Propionibacteriales</taxon>
        <taxon>Propionibacteriaceae</taxon>
        <taxon>Tessaracoccus</taxon>
    </lineage>
</organism>
<dbReference type="AlphaFoldDB" id="A0A1Q2CRV5"/>
<dbReference type="Proteomes" id="UP000188145">
    <property type="component" value="Chromosome"/>
</dbReference>
<dbReference type="PANTHER" id="PTHR43133:SF50">
    <property type="entry name" value="ECF RNA POLYMERASE SIGMA FACTOR SIGM"/>
    <property type="match status" value="1"/>
</dbReference>
<dbReference type="Gene3D" id="1.10.10.10">
    <property type="entry name" value="Winged helix-like DNA-binding domain superfamily/Winged helix DNA-binding domain"/>
    <property type="match status" value="1"/>
</dbReference>
<evidence type="ECO:0000256" key="5">
    <source>
        <dbReference type="ARBA" id="ARBA00023163"/>
    </source>
</evidence>
<evidence type="ECO:0000259" key="6">
    <source>
        <dbReference type="Pfam" id="PF04545"/>
    </source>
</evidence>
<dbReference type="Gene3D" id="1.10.1740.10">
    <property type="match status" value="1"/>
</dbReference>
<dbReference type="SUPFAM" id="SSF88946">
    <property type="entry name" value="Sigma2 domain of RNA polymerase sigma factors"/>
    <property type="match status" value="1"/>
</dbReference>
<accession>A0A1Q2CRV5</accession>
<keyword evidence="3" id="KW-0731">Sigma factor</keyword>
<keyword evidence="5" id="KW-0804">Transcription</keyword>
<dbReference type="InterPro" id="IPR013325">
    <property type="entry name" value="RNA_pol_sigma_r2"/>
</dbReference>
<name>A0A1Q2CRV5_9ACTN</name>
<evidence type="ECO:0000256" key="1">
    <source>
        <dbReference type="ARBA" id="ARBA00010641"/>
    </source>
</evidence>
<dbReference type="OrthoDB" id="3292386at2"/>
<evidence type="ECO:0000313" key="8">
    <source>
        <dbReference type="Proteomes" id="UP000188145"/>
    </source>
</evidence>
<dbReference type="InterPro" id="IPR013324">
    <property type="entry name" value="RNA_pol_sigma_r3/r4-like"/>
</dbReference>
<feature type="domain" description="RNA polymerase sigma-70 region 4" evidence="6">
    <location>
        <begin position="104"/>
        <end position="153"/>
    </location>
</feature>
<dbReference type="RefSeq" id="WP_077687198.1">
    <property type="nucleotide sequence ID" value="NZ_CP019606.1"/>
</dbReference>
<dbReference type="GO" id="GO:0006352">
    <property type="term" value="P:DNA-templated transcription initiation"/>
    <property type="evidence" value="ECO:0007669"/>
    <property type="project" value="InterPro"/>
</dbReference>
<dbReference type="Pfam" id="PF04545">
    <property type="entry name" value="Sigma70_r4"/>
    <property type="match status" value="1"/>
</dbReference>
<gene>
    <name evidence="7" type="ORF">BW730_16430</name>
</gene>
<dbReference type="InterPro" id="IPR014325">
    <property type="entry name" value="RNA_pol_sigma-E_actinobac"/>
</dbReference>
<evidence type="ECO:0000256" key="2">
    <source>
        <dbReference type="ARBA" id="ARBA00023015"/>
    </source>
</evidence>
<dbReference type="CDD" id="cd06171">
    <property type="entry name" value="Sigma70_r4"/>
    <property type="match status" value="1"/>
</dbReference>
<comment type="similarity">
    <text evidence="1">Belongs to the sigma-70 factor family. ECF subfamily.</text>
</comment>
<dbReference type="GO" id="GO:0003677">
    <property type="term" value="F:DNA binding"/>
    <property type="evidence" value="ECO:0007669"/>
    <property type="project" value="UniProtKB-KW"/>
</dbReference>
<protein>
    <recommendedName>
        <fullName evidence="6">RNA polymerase sigma-70 region 4 domain-containing protein</fullName>
    </recommendedName>
</protein>
<sequence length="165" mass="18389">MARTDDEFDAFVRASFGRLTRTGYLICGDWHKAEDAAQAALLRLHPRWNRVAQKEAYARRALVTILIDESRRPWRREAPQDDIRDTTVADEAGTVDERVHLAGALAELTPRRRACVVLRFYLDASVADTAAALGCSEGNVKRMTSEALHALRHILTPTGASHGRP</sequence>
<dbReference type="NCBIfam" id="TIGR02937">
    <property type="entry name" value="sigma70-ECF"/>
    <property type="match status" value="1"/>
</dbReference>
<dbReference type="InterPro" id="IPR014284">
    <property type="entry name" value="RNA_pol_sigma-70_dom"/>
</dbReference>
<dbReference type="InterPro" id="IPR036388">
    <property type="entry name" value="WH-like_DNA-bd_sf"/>
</dbReference>
<dbReference type="InterPro" id="IPR039425">
    <property type="entry name" value="RNA_pol_sigma-70-like"/>
</dbReference>
<dbReference type="InterPro" id="IPR007630">
    <property type="entry name" value="RNA_pol_sigma70_r4"/>
</dbReference>
<dbReference type="KEGG" id="tes:BW730_16430"/>
<dbReference type="PANTHER" id="PTHR43133">
    <property type="entry name" value="RNA POLYMERASE ECF-TYPE SIGMA FACTO"/>
    <property type="match status" value="1"/>
</dbReference>
<keyword evidence="4" id="KW-0238">DNA-binding</keyword>
<dbReference type="SUPFAM" id="SSF88659">
    <property type="entry name" value="Sigma3 and sigma4 domains of RNA polymerase sigma factors"/>
    <property type="match status" value="1"/>
</dbReference>
<reference evidence="8" key="1">
    <citation type="submission" date="2017-02" db="EMBL/GenBank/DDBJ databases">
        <title>Tessaracoccus aquaemaris sp. nov., isolated from the intestine of a Korean rockfish, Sebastes schlegelii, in a marine aquaculture pond.</title>
        <authorList>
            <person name="Tak E.J."/>
            <person name="Bae J.-W."/>
        </authorList>
    </citation>
    <scope>NUCLEOTIDE SEQUENCE [LARGE SCALE GENOMIC DNA]</scope>
    <source>
        <strain evidence="8">NSG39</strain>
    </source>
</reference>
<dbReference type="STRING" id="1332264.BW730_16430"/>
<evidence type="ECO:0000256" key="3">
    <source>
        <dbReference type="ARBA" id="ARBA00023082"/>
    </source>
</evidence>
<evidence type="ECO:0000313" key="7">
    <source>
        <dbReference type="EMBL" id="AQP48844.1"/>
    </source>
</evidence>
<keyword evidence="8" id="KW-1185">Reference proteome</keyword>
<keyword evidence="2" id="KW-0805">Transcription regulation</keyword>
<dbReference type="EMBL" id="CP019606">
    <property type="protein sequence ID" value="AQP48844.1"/>
    <property type="molecule type" value="Genomic_DNA"/>
</dbReference>
<proteinExistence type="inferred from homology"/>
<dbReference type="GO" id="GO:0016987">
    <property type="term" value="F:sigma factor activity"/>
    <property type="evidence" value="ECO:0007669"/>
    <property type="project" value="UniProtKB-KW"/>
</dbReference>
<evidence type="ECO:0000256" key="4">
    <source>
        <dbReference type="ARBA" id="ARBA00023125"/>
    </source>
</evidence>
<dbReference type="NCBIfam" id="TIGR02983">
    <property type="entry name" value="SigE-fam_strep"/>
    <property type="match status" value="1"/>
</dbReference>